<keyword evidence="8" id="KW-0418">Kinase</keyword>
<keyword evidence="9" id="KW-0067">ATP-binding</keyword>
<evidence type="ECO:0000256" key="1">
    <source>
        <dbReference type="ARBA" id="ARBA00000085"/>
    </source>
</evidence>
<dbReference type="Pfam" id="PF02518">
    <property type="entry name" value="HATPase_c"/>
    <property type="match status" value="1"/>
</dbReference>
<name>A0ABX8THD5_9CAUL</name>
<evidence type="ECO:0000256" key="3">
    <source>
        <dbReference type="ARBA" id="ARBA00012438"/>
    </source>
</evidence>
<evidence type="ECO:0000256" key="13">
    <source>
        <dbReference type="SAM" id="Phobius"/>
    </source>
</evidence>
<feature type="domain" description="Histidine kinase" evidence="14">
    <location>
        <begin position="250"/>
        <end position="449"/>
    </location>
</feature>
<keyword evidence="11" id="KW-0902">Two-component regulatory system</keyword>
<dbReference type="Pfam" id="PF00672">
    <property type="entry name" value="HAMP"/>
    <property type="match status" value="1"/>
</dbReference>
<evidence type="ECO:0000256" key="10">
    <source>
        <dbReference type="ARBA" id="ARBA00022989"/>
    </source>
</evidence>
<keyword evidence="4" id="KW-1003">Cell membrane</keyword>
<proteinExistence type="predicted"/>
<dbReference type="SMART" id="SM00304">
    <property type="entry name" value="HAMP"/>
    <property type="match status" value="1"/>
</dbReference>
<accession>A0ABX8THD5</accession>
<feature type="domain" description="HAMP" evidence="15">
    <location>
        <begin position="190"/>
        <end position="242"/>
    </location>
</feature>
<keyword evidence="6 13" id="KW-0812">Transmembrane</keyword>
<dbReference type="InterPro" id="IPR003660">
    <property type="entry name" value="HAMP_dom"/>
</dbReference>
<evidence type="ECO:0000313" key="17">
    <source>
        <dbReference type="Proteomes" id="UP000824334"/>
    </source>
</evidence>
<comment type="catalytic activity">
    <reaction evidence="1">
        <text>ATP + protein L-histidine = ADP + protein N-phospho-L-histidine.</text>
        <dbReference type="EC" id="2.7.13.3"/>
    </reaction>
</comment>
<evidence type="ECO:0000256" key="8">
    <source>
        <dbReference type="ARBA" id="ARBA00022777"/>
    </source>
</evidence>
<dbReference type="RefSeq" id="WP_219353389.1">
    <property type="nucleotide sequence ID" value="NZ_CP080034.1"/>
</dbReference>
<comment type="subcellular location">
    <subcellularLocation>
        <location evidence="2">Cell inner membrane</location>
        <topology evidence="2">Multi-pass membrane protein</topology>
    </subcellularLocation>
</comment>
<dbReference type="EMBL" id="CP080034">
    <property type="protein sequence ID" value="QYC10646.1"/>
    <property type="molecule type" value="Genomic_DNA"/>
</dbReference>
<dbReference type="CDD" id="cd06225">
    <property type="entry name" value="HAMP"/>
    <property type="match status" value="1"/>
</dbReference>
<evidence type="ECO:0000313" key="16">
    <source>
        <dbReference type="EMBL" id="QYC10646.1"/>
    </source>
</evidence>
<evidence type="ECO:0000256" key="5">
    <source>
        <dbReference type="ARBA" id="ARBA00022679"/>
    </source>
</evidence>
<reference evidence="16 17" key="1">
    <citation type="submission" date="2021-07" db="EMBL/GenBank/DDBJ databases">
        <title>Isolation and characterization of bacteria from a gold mining with a capacity of golden bioaccumulation.</title>
        <authorList>
            <person name="Yang X.J."/>
        </authorList>
    </citation>
    <scope>NUCLEOTIDE SEQUENCE [LARGE SCALE GENOMIC DNA]</scope>
    <source>
        <strain evidence="16 17">Au29</strain>
    </source>
</reference>
<dbReference type="Proteomes" id="UP000824334">
    <property type="component" value="Chromosome"/>
</dbReference>
<dbReference type="PANTHER" id="PTHR44936">
    <property type="entry name" value="SENSOR PROTEIN CREC"/>
    <property type="match status" value="1"/>
</dbReference>
<dbReference type="Pfam" id="PF00512">
    <property type="entry name" value="HisKA"/>
    <property type="match status" value="1"/>
</dbReference>
<protein>
    <recommendedName>
        <fullName evidence="3">histidine kinase</fullName>
        <ecNumber evidence="3">2.7.13.3</ecNumber>
    </recommendedName>
</protein>
<sequence>MRLLPAYLWPRFLKRRLPTSLWGRSLLIIVLPVLVMQVAVTWIFFDAHWQTVTARLSEGLAGDIAWAVESYEDDPSPQGLQRLADRAERSMSLSIALQEDRVLPTEKRRGPIGVVDRVLDHALESRLDRPYWFDTTRYPSYVDIQVQEPQGVLRIIAPRERAVATQAHIFVLWLTIATVLLMGVAILFIRNQVRAIERLADAAEAFGRGETVPRFKPHGAREVRAAATAFMAMRDRIQRHIDQRTALLASVSHDLRTPLTRLRLELALAPPFKRQAAMRGDLDEMEHMIDEYLAFARGEAGETPQPVSVPDLLGAAADDARRAGAEVELSAPEGLTAILRPLAFKRALVNLAGNAASHGDHVRLSARVLTSGGVEIAIEDDGPGIPDEMHEEAFRPFSRLDDSRNQNRKGVGLGLAIARDVARSHGGDITLERSDLGGLKAVIRIPGPVSLAPAEAAAD</sequence>
<evidence type="ECO:0000256" key="4">
    <source>
        <dbReference type="ARBA" id="ARBA00022519"/>
    </source>
</evidence>
<dbReference type="PANTHER" id="PTHR44936:SF5">
    <property type="entry name" value="SENSOR HISTIDINE KINASE ENVZ"/>
    <property type="match status" value="1"/>
</dbReference>
<dbReference type="InterPro" id="IPR005467">
    <property type="entry name" value="His_kinase_dom"/>
</dbReference>
<dbReference type="GeneID" id="94373835"/>
<keyword evidence="10 13" id="KW-1133">Transmembrane helix</keyword>
<evidence type="ECO:0000256" key="2">
    <source>
        <dbReference type="ARBA" id="ARBA00004429"/>
    </source>
</evidence>
<keyword evidence="17" id="KW-1185">Reference proteome</keyword>
<dbReference type="EC" id="2.7.13.3" evidence="3"/>
<dbReference type="PROSITE" id="PS50885">
    <property type="entry name" value="HAMP"/>
    <property type="match status" value="1"/>
</dbReference>
<gene>
    <name evidence="16" type="ORF">KWG56_01060</name>
</gene>
<dbReference type="CDD" id="cd00075">
    <property type="entry name" value="HATPase"/>
    <property type="match status" value="1"/>
</dbReference>
<keyword evidence="12 13" id="KW-0472">Membrane</keyword>
<dbReference type="InterPro" id="IPR050980">
    <property type="entry name" value="2C_sensor_his_kinase"/>
</dbReference>
<keyword evidence="7" id="KW-0547">Nucleotide-binding</keyword>
<evidence type="ECO:0000256" key="9">
    <source>
        <dbReference type="ARBA" id="ARBA00022840"/>
    </source>
</evidence>
<dbReference type="SMART" id="SM00387">
    <property type="entry name" value="HATPase_c"/>
    <property type="match status" value="1"/>
</dbReference>
<feature type="transmembrane region" description="Helical" evidence="13">
    <location>
        <begin position="21"/>
        <end position="45"/>
    </location>
</feature>
<keyword evidence="5" id="KW-0808">Transferase</keyword>
<organism evidence="16 17">
    <name type="scientific">Brevundimonas nasdae</name>
    <dbReference type="NCBI Taxonomy" id="172043"/>
    <lineage>
        <taxon>Bacteria</taxon>
        <taxon>Pseudomonadati</taxon>
        <taxon>Pseudomonadota</taxon>
        <taxon>Alphaproteobacteria</taxon>
        <taxon>Caulobacterales</taxon>
        <taxon>Caulobacteraceae</taxon>
        <taxon>Brevundimonas</taxon>
    </lineage>
</organism>
<dbReference type="InterPro" id="IPR003661">
    <property type="entry name" value="HisK_dim/P_dom"/>
</dbReference>
<evidence type="ECO:0000259" key="14">
    <source>
        <dbReference type="PROSITE" id="PS50109"/>
    </source>
</evidence>
<evidence type="ECO:0000256" key="7">
    <source>
        <dbReference type="ARBA" id="ARBA00022741"/>
    </source>
</evidence>
<dbReference type="PROSITE" id="PS50109">
    <property type="entry name" value="HIS_KIN"/>
    <property type="match status" value="1"/>
</dbReference>
<feature type="transmembrane region" description="Helical" evidence="13">
    <location>
        <begin position="167"/>
        <end position="189"/>
    </location>
</feature>
<dbReference type="InterPro" id="IPR003594">
    <property type="entry name" value="HATPase_dom"/>
</dbReference>
<keyword evidence="4" id="KW-0997">Cell inner membrane</keyword>
<evidence type="ECO:0000256" key="6">
    <source>
        <dbReference type="ARBA" id="ARBA00022692"/>
    </source>
</evidence>
<dbReference type="SMART" id="SM00388">
    <property type="entry name" value="HisKA"/>
    <property type="match status" value="1"/>
</dbReference>
<evidence type="ECO:0000256" key="12">
    <source>
        <dbReference type="ARBA" id="ARBA00023136"/>
    </source>
</evidence>
<evidence type="ECO:0000256" key="11">
    <source>
        <dbReference type="ARBA" id="ARBA00023012"/>
    </source>
</evidence>
<evidence type="ECO:0000259" key="15">
    <source>
        <dbReference type="PROSITE" id="PS50885"/>
    </source>
</evidence>
<dbReference type="CDD" id="cd00082">
    <property type="entry name" value="HisKA"/>
    <property type="match status" value="1"/>
</dbReference>